<comment type="cofactor">
    <cofactor evidence="1 6">
        <name>pyridoxal 5'-phosphate</name>
        <dbReference type="ChEBI" id="CHEBI:597326"/>
    </cofactor>
</comment>
<protein>
    <recommendedName>
        <fullName evidence="6">Aminotransferase</fullName>
        <ecNumber evidence="6">2.6.1.-</ecNumber>
    </recommendedName>
</protein>
<reference evidence="8 9" key="1">
    <citation type="submission" date="2018-07" db="EMBL/GenBank/DDBJ databases">
        <title>GABA Modulating Bacteria of the Human Gut Microbiota.</title>
        <authorList>
            <person name="Strandwitz P."/>
            <person name="Kim K.H."/>
            <person name="Terekhova D."/>
            <person name="Liu J.K."/>
            <person name="Sharma A."/>
            <person name="Levering J."/>
            <person name="Mcdonald D."/>
            <person name="Dietrich D."/>
            <person name="Ramadhar T.R."/>
            <person name="Lekbua A."/>
            <person name="Mroue N."/>
            <person name="Liston C."/>
            <person name="Stewart E.J."/>
            <person name="Dubin M.J."/>
            <person name="Zengler K."/>
            <person name="Knight R."/>
            <person name="Gilbert J.A."/>
            <person name="Clardy J."/>
            <person name="Lewis K."/>
        </authorList>
    </citation>
    <scope>NUCLEOTIDE SEQUENCE [LARGE SCALE GENOMIC DNA]</scope>
    <source>
        <strain evidence="8 9">KLE1738</strain>
    </source>
</reference>
<evidence type="ECO:0000313" key="8">
    <source>
        <dbReference type="EMBL" id="RFT05820.1"/>
    </source>
</evidence>
<dbReference type="PRINTS" id="PR00753">
    <property type="entry name" value="ACCSYNTHASE"/>
</dbReference>
<accession>A0A3E2B181</accession>
<organism evidence="8 9">
    <name type="scientific">Evtepia gabavorous</name>
    <dbReference type="NCBI Taxonomy" id="2211183"/>
    <lineage>
        <taxon>Bacteria</taxon>
        <taxon>Bacillati</taxon>
        <taxon>Bacillota</taxon>
        <taxon>Clostridia</taxon>
        <taxon>Eubacteriales</taxon>
        <taxon>Evtepia</taxon>
    </lineage>
</organism>
<comment type="caution">
    <text evidence="8">The sequence shown here is derived from an EMBL/GenBank/DDBJ whole genome shotgun (WGS) entry which is preliminary data.</text>
</comment>
<dbReference type="Pfam" id="PF00155">
    <property type="entry name" value="Aminotran_1_2"/>
    <property type="match status" value="1"/>
</dbReference>
<evidence type="ECO:0000256" key="2">
    <source>
        <dbReference type="ARBA" id="ARBA00007441"/>
    </source>
</evidence>
<evidence type="ECO:0000256" key="4">
    <source>
        <dbReference type="ARBA" id="ARBA00022679"/>
    </source>
</evidence>
<dbReference type="InterPro" id="IPR004838">
    <property type="entry name" value="NHTrfase_class1_PyrdxlP-BS"/>
</dbReference>
<evidence type="ECO:0000256" key="3">
    <source>
        <dbReference type="ARBA" id="ARBA00022576"/>
    </source>
</evidence>
<gene>
    <name evidence="8" type="ORF">DV520_10580</name>
</gene>
<name>A0A3E2B181_9FIRM</name>
<feature type="domain" description="Aminotransferase class I/classII large" evidence="7">
    <location>
        <begin position="32"/>
        <end position="390"/>
    </location>
</feature>
<keyword evidence="9" id="KW-1185">Reference proteome</keyword>
<dbReference type="GO" id="GO:0006520">
    <property type="term" value="P:amino acid metabolic process"/>
    <property type="evidence" value="ECO:0007669"/>
    <property type="project" value="InterPro"/>
</dbReference>
<keyword evidence="4 6" id="KW-0808">Transferase</keyword>
<dbReference type="SUPFAM" id="SSF53383">
    <property type="entry name" value="PLP-dependent transferases"/>
    <property type="match status" value="1"/>
</dbReference>
<dbReference type="InterPro" id="IPR015422">
    <property type="entry name" value="PyrdxlP-dep_Trfase_small"/>
</dbReference>
<dbReference type="AlphaFoldDB" id="A0A3E2B181"/>
<sequence>MKALSTLAQSVRASTTMAIDTQFKKMRAEGIDVIGFSVGEPDFPTPEHIKQAGIRAIENDQTKYTPTPGTLALRQAVRKRLQEDWGLDYTTEEIVVSGGGKPILYVALKTLLNPGDEVILPAPYWVSYYELIKMAGGVPVVVETTEASGFNLTPQQLRQAITPKTKALILNSPSNPTGMIYSRAHLEAIAQVCVEADLYVIADEMYSKLVFDGKEFVSFPSLSQAVKERTILVSGASKTYAMTGWRIGFAAAGREIVQVMSNYLSHSLSGTCSIAQAAAEEAFGGSQAEIEAMRRAFEVRRDYLYQRMSAIPGVHPVRSEATFYMLMNLEELIGRTLYGVEIRDADDFANVFLREGLVAVVPCTGFGAPHYVRWSFAVSMENIKEGLDRLEKFLTNA</sequence>
<dbReference type="InterPro" id="IPR050596">
    <property type="entry name" value="AspAT/PAT-like"/>
</dbReference>
<dbReference type="OrthoDB" id="9802328at2"/>
<dbReference type="EC" id="2.6.1.-" evidence="6"/>
<dbReference type="InterPro" id="IPR015424">
    <property type="entry name" value="PyrdxlP-dep_Trfase"/>
</dbReference>
<dbReference type="InterPro" id="IPR004839">
    <property type="entry name" value="Aminotransferase_I/II_large"/>
</dbReference>
<dbReference type="Gene3D" id="3.40.640.10">
    <property type="entry name" value="Type I PLP-dependent aspartate aminotransferase-like (Major domain)"/>
    <property type="match status" value="1"/>
</dbReference>
<evidence type="ECO:0000313" key="9">
    <source>
        <dbReference type="Proteomes" id="UP000260649"/>
    </source>
</evidence>
<dbReference type="RefSeq" id="WP_117142728.1">
    <property type="nucleotide sequence ID" value="NZ_QIML01000026.1"/>
</dbReference>
<evidence type="ECO:0000259" key="7">
    <source>
        <dbReference type="Pfam" id="PF00155"/>
    </source>
</evidence>
<dbReference type="GO" id="GO:0030170">
    <property type="term" value="F:pyridoxal phosphate binding"/>
    <property type="evidence" value="ECO:0007669"/>
    <property type="project" value="InterPro"/>
</dbReference>
<dbReference type="FunFam" id="3.40.640.10:FF:000033">
    <property type="entry name" value="Aspartate aminotransferase"/>
    <property type="match status" value="1"/>
</dbReference>
<dbReference type="Proteomes" id="UP000260649">
    <property type="component" value="Unassembled WGS sequence"/>
</dbReference>
<keyword evidence="5" id="KW-0663">Pyridoxal phosphate</keyword>
<dbReference type="GO" id="GO:0008483">
    <property type="term" value="F:transaminase activity"/>
    <property type="evidence" value="ECO:0007669"/>
    <property type="project" value="UniProtKB-KW"/>
</dbReference>
<evidence type="ECO:0000256" key="1">
    <source>
        <dbReference type="ARBA" id="ARBA00001933"/>
    </source>
</evidence>
<dbReference type="CDD" id="cd00609">
    <property type="entry name" value="AAT_like"/>
    <property type="match status" value="1"/>
</dbReference>
<evidence type="ECO:0000256" key="6">
    <source>
        <dbReference type="RuleBase" id="RU000481"/>
    </source>
</evidence>
<dbReference type="PANTHER" id="PTHR46383">
    <property type="entry name" value="ASPARTATE AMINOTRANSFERASE"/>
    <property type="match status" value="1"/>
</dbReference>
<comment type="similarity">
    <text evidence="2 6">Belongs to the class-I pyridoxal-phosphate-dependent aminotransferase family.</text>
</comment>
<dbReference type="EMBL" id="QQRQ01000026">
    <property type="protein sequence ID" value="RFT05820.1"/>
    <property type="molecule type" value="Genomic_DNA"/>
</dbReference>
<proteinExistence type="inferred from homology"/>
<evidence type="ECO:0000256" key="5">
    <source>
        <dbReference type="ARBA" id="ARBA00022898"/>
    </source>
</evidence>
<dbReference type="PANTHER" id="PTHR46383:SF1">
    <property type="entry name" value="ASPARTATE AMINOTRANSFERASE"/>
    <property type="match status" value="1"/>
</dbReference>
<dbReference type="InterPro" id="IPR015421">
    <property type="entry name" value="PyrdxlP-dep_Trfase_major"/>
</dbReference>
<dbReference type="Gene3D" id="3.90.1150.10">
    <property type="entry name" value="Aspartate Aminotransferase, domain 1"/>
    <property type="match status" value="1"/>
</dbReference>
<dbReference type="PROSITE" id="PS00105">
    <property type="entry name" value="AA_TRANSFER_CLASS_1"/>
    <property type="match status" value="1"/>
</dbReference>
<dbReference type="GeneID" id="97996180"/>
<keyword evidence="3 6" id="KW-0032">Aminotransferase</keyword>